<dbReference type="Proteomes" id="UP001649230">
    <property type="component" value="Chromosome"/>
</dbReference>
<gene>
    <name evidence="9" type="ORF">L0M14_12165</name>
</gene>
<protein>
    <submittedName>
        <fullName evidence="9">Methyl-accepting chemotaxis protein</fullName>
    </submittedName>
</protein>
<comment type="similarity">
    <text evidence="5">Belongs to the methyl-accepting chemotaxis (MCP) protein family.</text>
</comment>
<feature type="domain" description="Methyl-accepting transducer" evidence="7">
    <location>
        <begin position="95"/>
        <end position="331"/>
    </location>
</feature>
<dbReference type="PANTHER" id="PTHR32089">
    <property type="entry name" value="METHYL-ACCEPTING CHEMOTAXIS PROTEIN MCPB"/>
    <property type="match status" value="1"/>
</dbReference>
<dbReference type="SUPFAM" id="SSF58104">
    <property type="entry name" value="Methyl-accepting chemotaxis protein (MCP) signaling domain"/>
    <property type="match status" value="1"/>
</dbReference>
<name>A0ABY3SR86_9BACL</name>
<evidence type="ECO:0000256" key="3">
    <source>
        <dbReference type="ARBA" id="ARBA00023136"/>
    </source>
</evidence>
<dbReference type="CDD" id="cd06225">
    <property type="entry name" value="HAMP"/>
    <property type="match status" value="1"/>
</dbReference>
<evidence type="ECO:0000256" key="4">
    <source>
        <dbReference type="ARBA" id="ARBA00023224"/>
    </source>
</evidence>
<dbReference type="PROSITE" id="PS50885">
    <property type="entry name" value="HAMP"/>
    <property type="match status" value="1"/>
</dbReference>
<evidence type="ECO:0000256" key="5">
    <source>
        <dbReference type="ARBA" id="ARBA00029447"/>
    </source>
</evidence>
<dbReference type="RefSeq" id="WP_235122326.1">
    <property type="nucleotide sequence ID" value="NZ_CP090978.1"/>
</dbReference>
<evidence type="ECO:0000259" key="7">
    <source>
        <dbReference type="PROSITE" id="PS50111"/>
    </source>
</evidence>
<keyword evidence="3" id="KW-0472">Membrane</keyword>
<keyword evidence="2" id="KW-1003">Cell membrane</keyword>
<sequence>MTIVALLVIALFIARALRPLRYLGEATERIAEGDLLQAKAILLKHPVHSMDEIGSAYASTKRMSEKLTELVGAISSNVKGTADQLAASLEVMSVESQQLVNMNQVVNDTAQKVDEGAQTQQYSASESARSMLEITQSIGRVSEAALHVSDASQTALQSAESGKNTIQLMKQQIGTIAAAAQDTQSLVQALGGYSQQIGEVLRVVVDIANQTKLLALNASIEAARAGEHGSGFAVVASEVRKLAEHSSSSTSQISALLTNIQHISVQINETMSTGASEVQAGIELSKEVDESFHRVVDLFRFVTTQIQEISASAEQISAGSQEVAASVGEISDIASVSSAGTHEINQLAHKQLHAAQQISASVQQLSGMTREMKAAIEKITV</sequence>
<dbReference type="Gene3D" id="1.10.287.950">
    <property type="entry name" value="Methyl-accepting chemotaxis protein"/>
    <property type="match status" value="1"/>
</dbReference>
<keyword evidence="4 6" id="KW-0807">Transducer</keyword>
<evidence type="ECO:0000313" key="10">
    <source>
        <dbReference type="Proteomes" id="UP001649230"/>
    </source>
</evidence>
<dbReference type="Pfam" id="PF00672">
    <property type="entry name" value="HAMP"/>
    <property type="match status" value="1"/>
</dbReference>
<evidence type="ECO:0000256" key="6">
    <source>
        <dbReference type="PROSITE-ProRule" id="PRU00284"/>
    </source>
</evidence>
<dbReference type="PANTHER" id="PTHR32089:SF112">
    <property type="entry name" value="LYSOZYME-LIKE PROTEIN-RELATED"/>
    <property type="match status" value="1"/>
</dbReference>
<feature type="domain" description="HAMP" evidence="8">
    <location>
        <begin position="14"/>
        <end position="72"/>
    </location>
</feature>
<dbReference type="InterPro" id="IPR003660">
    <property type="entry name" value="HAMP_dom"/>
</dbReference>
<evidence type="ECO:0000259" key="8">
    <source>
        <dbReference type="PROSITE" id="PS50885"/>
    </source>
</evidence>
<reference evidence="9 10" key="1">
    <citation type="journal article" date="2024" name="Int. J. Syst. Evol. Microbiol.">
        <title>Paenibacillus hexagrammi sp. nov., a novel bacterium isolated from the gut content of Hexagrammos agrammus.</title>
        <authorList>
            <person name="Jung H.K."/>
            <person name="Kim D.G."/>
            <person name="Zin H."/>
            <person name="Park J."/>
            <person name="Jung H."/>
            <person name="Kim Y.O."/>
            <person name="Kong H.J."/>
            <person name="Kim J.W."/>
            <person name="Kim Y.S."/>
        </authorList>
    </citation>
    <scope>NUCLEOTIDE SEQUENCE [LARGE SCALE GENOMIC DNA]</scope>
    <source>
        <strain evidence="9 10">YPD9-1</strain>
    </source>
</reference>
<organism evidence="9 10">
    <name type="scientific">Paenibacillus hexagrammi</name>
    <dbReference type="NCBI Taxonomy" id="2908839"/>
    <lineage>
        <taxon>Bacteria</taxon>
        <taxon>Bacillati</taxon>
        <taxon>Bacillota</taxon>
        <taxon>Bacilli</taxon>
        <taxon>Bacillales</taxon>
        <taxon>Paenibacillaceae</taxon>
        <taxon>Paenibacillus</taxon>
    </lineage>
</organism>
<evidence type="ECO:0000256" key="2">
    <source>
        <dbReference type="ARBA" id="ARBA00022475"/>
    </source>
</evidence>
<dbReference type="InterPro" id="IPR004089">
    <property type="entry name" value="MCPsignal_dom"/>
</dbReference>
<evidence type="ECO:0000313" key="9">
    <source>
        <dbReference type="EMBL" id="UJF35769.1"/>
    </source>
</evidence>
<proteinExistence type="inferred from homology"/>
<accession>A0ABY3SR86</accession>
<comment type="subcellular location">
    <subcellularLocation>
        <location evidence="1">Cell membrane</location>
    </subcellularLocation>
</comment>
<evidence type="ECO:0000256" key="1">
    <source>
        <dbReference type="ARBA" id="ARBA00004236"/>
    </source>
</evidence>
<dbReference type="Gene3D" id="6.10.340.10">
    <property type="match status" value="1"/>
</dbReference>
<dbReference type="SMART" id="SM00283">
    <property type="entry name" value="MA"/>
    <property type="match status" value="1"/>
</dbReference>
<keyword evidence="10" id="KW-1185">Reference proteome</keyword>
<dbReference type="SMART" id="SM00304">
    <property type="entry name" value="HAMP"/>
    <property type="match status" value="3"/>
</dbReference>
<dbReference type="PROSITE" id="PS50111">
    <property type="entry name" value="CHEMOTAXIS_TRANSDUC_2"/>
    <property type="match status" value="1"/>
</dbReference>
<dbReference type="EMBL" id="CP090978">
    <property type="protein sequence ID" value="UJF35769.1"/>
    <property type="molecule type" value="Genomic_DNA"/>
</dbReference>
<dbReference type="Pfam" id="PF00015">
    <property type="entry name" value="MCPsignal"/>
    <property type="match status" value="1"/>
</dbReference>